<sequence length="260" mass="28355">MRVLAFSFTRSSLGHVRRMAAAAEALIARGHEVAIASHEAGREEVTRAGARWLGIREIAPDLRWHEISEPDAFRDFVRTRQASRSYVESSLEDEFGTIEAVRPDLVLADMRNTAGVAAALHGIPSITVHNLRLFAHPLHVILPELLRTLDDIGIDSNARNKILGDVLAIPSLGALDPWNELAPEISGMVMDLVLEARHIGPLFSAADRRDLLDLPPTRDRKIVVTLGGSGAGGDDVRHFLDSTARLDIETKVIIGPDAAQ</sequence>
<keyword evidence="2" id="KW-1185">Reference proteome</keyword>
<dbReference type="EMBL" id="AE016822">
    <property type="protein sequence ID" value="AAT88616.1"/>
    <property type="molecule type" value="Genomic_DNA"/>
</dbReference>
<organism evidence="1 2">
    <name type="scientific">Leifsonia xyli subsp. xyli (strain CTCB07)</name>
    <dbReference type="NCBI Taxonomy" id="281090"/>
    <lineage>
        <taxon>Bacteria</taxon>
        <taxon>Bacillati</taxon>
        <taxon>Actinomycetota</taxon>
        <taxon>Actinomycetes</taxon>
        <taxon>Micrococcales</taxon>
        <taxon>Microbacteriaceae</taxon>
        <taxon>Leifsonia</taxon>
    </lineage>
</organism>
<dbReference type="eggNOG" id="COG1819">
    <property type="taxonomic scope" value="Bacteria"/>
</dbReference>
<accession>Q6AG79</accession>
<reference evidence="1 2" key="1">
    <citation type="journal article" date="2004" name="Mol. Plant Microbe Interact.">
        <title>The genome sequence of the Gram-positive sugarcane pathogen Leifsonia xyli subsp. xyli.</title>
        <authorList>
            <person name="Monteiro-Vitorello C.B."/>
            <person name="Camargo L.E.A."/>
            <person name="Van Sluys M.A."/>
            <person name="Kitajima J.P."/>
            <person name="Truffi D."/>
            <person name="do Amaral A.M."/>
            <person name="Harakava R."/>
            <person name="de Oliveira J.C.F."/>
            <person name="Wood D."/>
            <person name="de Oliveira M.C."/>
            <person name="Miyaki C.Y."/>
            <person name="Takita M.A."/>
            <person name="da Silva A.C.R."/>
            <person name="Furlan L.R."/>
            <person name="Carraro D.M."/>
            <person name="Camarotte G."/>
            <person name="Almeida N.F. Jr."/>
            <person name="Carrer H."/>
            <person name="Coutinho L.L."/>
            <person name="El-Dorry H.A."/>
            <person name="Ferro M.I.T."/>
            <person name="Gagliardi P.R."/>
            <person name="Giglioti E."/>
            <person name="Goldman M.H.S."/>
            <person name="Goldman G.H."/>
            <person name="Kimura E.T."/>
            <person name="Ferro E.S."/>
            <person name="Kuramae E.E."/>
            <person name="Lemos E.G.M."/>
            <person name="Lemos M.V.F."/>
            <person name="Mauro S.M.Z."/>
            <person name="Machado M.A."/>
            <person name="Marino C.L."/>
            <person name="Menck C.F."/>
            <person name="Nunes L.R."/>
            <person name="Oliveira R.C."/>
            <person name="Pereira G.G."/>
            <person name="Siqueira W."/>
            <person name="de Souza A.A."/>
            <person name="Tsai S.M."/>
            <person name="Zanca A.S."/>
            <person name="Simpson A.J.G."/>
            <person name="Brumbley S.M."/>
            <person name="Setubal J.C."/>
        </authorList>
    </citation>
    <scope>NUCLEOTIDE SEQUENCE [LARGE SCALE GENOMIC DNA]</scope>
    <source>
        <strain evidence="1 2">CTCB07</strain>
    </source>
</reference>
<evidence type="ECO:0000313" key="2">
    <source>
        <dbReference type="Proteomes" id="UP000001306"/>
    </source>
</evidence>
<keyword evidence="1" id="KW-0808">Transferase</keyword>
<dbReference type="Proteomes" id="UP000001306">
    <property type="component" value="Chromosome"/>
</dbReference>
<gene>
    <name evidence="1" type="ordered locus">Lxx06832</name>
</gene>
<evidence type="ECO:0000313" key="1">
    <source>
        <dbReference type="EMBL" id="AAT88616.1"/>
    </source>
</evidence>
<protein>
    <submittedName>
        <fullName evidence="1">Glycosyltransferase</fullName>
    </submittedName>
</protein>
<dbReference type="Gene3D" id="3.40.50.2000">
    <property type="entry name" value="Glycogen Phosphorylase B"/>
    <property type="match status" value="1"/>
</dbReference>
<name>Q6AG79_LEIXX</name>
<proteinExistence type="predicted"/>
<dbReference type="HOGENOM" id="CLU_1068719_0_0_11"/>
<dbReference type="SUPFAM" id="SSF53756">
    <property type="entry name" value="UDP-Glycosyltransferase/glycogen phosphorylase"/>
    <property type="match status" value="1"/>
</dbReference>
<dbReference type="STRING" id="281090.Lxx06832"/>
<dbReference type="KEGG" id="lxx:Lxx06832"/>
<dbReference type="AlphaFoldDB" id="Q6AG79"/>
<dbReference type="GO" id="GO:0016740">
    <property type="term" value="F:transferase activity"/>
    <property type="evidence" value="ECO:0007669"/>
    <property type="project" value="UniProtKB-KW"/>
</dbReference>